<reference evidence="1 2" key="2">
    <citation type="submission" date="2020-08" db="EMBL/GenBank/DDBJ databases">
        <title>Stappia taiwanensis sp. nov., isolated from a coastal thermal spring.</title>
        <authorList>
            <person name="Kampfer P."/>
        </authorList>
    </citation>
    <scope>NUCLEOTIDE SEQUENCE [LARGE SCALE GENOMIC DNA]</scope>
    <source>
        <strain evidence="1 2">DSM 23284</strain>
    </source>
</reference>
<dbReference type="InterPro" id="IPR010419">
    <property type="entry name" value="CO_DH_gsu"/>
</dbReference>
<name>A0A838XYU3_9HYPH</name>
<keyword evidence="2" id="KW-1185">Reference proteome</keyword>
<proteinExistence type="predicted"/>
<dbReference type="SUPFAM" id="SSF55961">
    <property type="entry name" value="Bet v1-like"/>
    <property type="match status" value="1"/>
</dbReference>
<dbReference type="PANTHER" id="PTHR38588:SF1">
    <property type="entry name" value="BLL0334 PROTEIN"/>
    <property type="match status" value="1"/>
</dbReference>
<dbReference type="Gene3D" id="3.30.530.20">
    <property type="match status" value="1"/>
</dbReference>
<organism evidence="1 2">
    <name type="scientific">Stappia taiwanensis</name>
    <dbReference type="NCBI Taxonomy" id="992267"/>
    <lineage>
        <taxon>Bacteria</taxon>
        <taxon>Pseudomonadati</taxon>
        <taxon>Pseudomonadota</taxon>
        <taxon>Alphaproteobacteria</taxon>
        <taxon>Hyphomicrobiales</taxon>
        <taxon>Stappiaceae</taxon>
        <taxon>Stappia</taxon>
    </lineage>
</organism>
<accession>A0A838XYU3</accession>
<evidence type="ECO:0000313" key="2">
    <source>
        <dbReference type="Proteomes" id="UP000559404"/>
    </source>
</evidence>
<comment type="caution">
    <text evidence="1">The sequence shown here is derived from an EMBL/GenBank/DDBJ whole genome shotgun (WGS) entry which is preliminary data.</text>
</comment>
<reference evidence="1 2" key="1">
    <citation type="submission" date="2020-07" db="EMBL/GenBank/DDBJ databases">
        <authorList>
            <person name="Li M."/>
        </authorList>
    </citation>
    <scope>NUCLEOTIDE SEQUENCE [LARGE SCALE GENOMIC DNA]</scope>
    <source>
        <strain evidence="1 2">DSM 23284</strain>
    </source>
</reference>
<sequence length="162" mass="16921">MEMANTRRIDASRETVWAAIQDPAMLEKCIPGCKEVEKLSDTEMTAVVVLKVGPVKATFKGKVQFENVAAPASLTLVGEGTGGIAGHAKGSADVELAEEDGATVLSYRIKAQIGGRIAQLGARLIDSTTQKLAAEFFNRLEAEFAEGGDADTALEPALSAAG</sequence>
<dbReference type="EMBL" id="JACEON010000007">
    <property type="protein sequence ID" value="MBA4611930.1"/>
    <property type="molecule type" value="Genomic_DNA"/>
</dbReference>
<protein>
    <submittedName>
        <fullName evidence="1">Carbon monoxide dehydrogenase subunit G</fullName>
    </submittedName>
</protein>
<dbReference type="InterPro" id="IPR023393">
    <property type="entry name" value="START-like_dom_sf"/>
</dbReference>
<dbReference type="Proteomes" id="UP000559404">
    <property type="component" value="Unassembled WGS sequence"/>
</dbReference>
<dbReference type="Pfam" id="PF06240">
    <property type="entry name" value="COXG"/>
    <property type="match status" value="1"/>
</dbReference>
<dbReference type="CDD" id="cd05018">
    <property type="entry name" value="CoxG"/>
    <property type="match status" value="1"/>
</dbReference>
<gene>
    <name evidence="1" type="ORF">H1W37_09725</name>
</gene>
<dbReference type="AlphaFoldDB" id="A0A838XYU3"/>
<dbReference type="PANTHER" id="PTHR38588">
    <property type="entry name" value="BLL0334 PROTEIN"/>
    <property type="match status" value="1"/>
</dbReference>
<evidence type="ECO:0000313" key="1">
    <source>
        <dbReference type="EMBL" id="MBA4611930.1"/>
    </source>
</evidence>
<dbReference type="RefSeq" id="WP_181760122.1">
    <property type="nucleotide sequence ID" value="NZ_BMCR01000008.1"/>
</dbReference>